<comment type="caution">
    <text evidence="3">The sequence shown here is derived from an EMBL/GenBank/DDBJ whole genome shotgun (WGS) entry which is preliminary data.</text>
</comment>
<evidence type="ECO:0000313" key="3">
    <source>
        <dbReference type="EMBL" id="TXC67831.1"/>
    </source>
</evidence>
<dbReference type="PANTHER" id="PTHR43606:SF2">
    <property type="entry name" value="ALKALINE PHOSPHATASE FAMILY PROTEIN (AFU_ORTHOLOGUE AFUA_5G03860)"/>
    <property type="match status" value="1"/>
</dbReference>
<dbReference type="OrthoDB" id="327733at2"/>
<gene>
    <name evidence="3" type="ORF">FSZ31_12225</name>
</gene>
<evidence type="ECO:0000259" key="2">
    <source>
        <dbReference type="Pfam" id="PF16655"/>
    </source>
</evidence>
<protein>
    <submittedName>
        <fullName evidence="3">Alkaline phosphatase</fullName>
    </submittedName>
</protein>
<evidence type="ECO:0000313" key="4">
    <source>
        <dbReference type="Proteomes" id="UP000321129"/>
    </source>
</evidence>
<dbReference type="CDD" id="cd07389">
    <property type="entry name" value="MPP_PhoD"/>
    <property type="match status" value="1"/>
</dbReference>
<dbReference type="InterPro" id="IPR032093">
    <property type="entry name" value="PhoD_N"/>
</dbReference>
<dbReference type="AlphaFoldDB" id="A0A5C6U6Q6"/>
<keyword evidence="4" id="KW-1185">Reference proteome</keyword>
<dbReference type="PROSITE" id="PS51318">
    <property type="entry name" value="TAT"/>
    <property type="match status" value="1"/>
</dbReference>
<dbReference type="InterPro" id="IPR029052">
    <property type="entry name" value="Metallo-depent_PP-like"/>
</dbReference>
<dbReference type="InterPro" id="IPR038607">
    <property type="entry name" value="PhoD-like_sf"/>
</dbReference>
<accession>A0A5C6U6Q6</accession>
<sequence>MMRDIDRRLLLQLGTFGLAALALPGAANAAFFARGFTHGVASGEPSPNSVLLWTRYVASGDTRLTAELSETADFARVAGGGSVDARGDADHTAKLVVTGLTPDHWYFYRFVAPDGTASPTGRTRTLPDDRVSDFRLALFSCANLPFGWFNAYAHAAARDDIDLVLHVGDYFYEYRVGTYPSLAEALPGRVIQPNSEAIILADYRLRYASYRADRDLQALHQMAPMIAQPDDHEFANDAWKGGAENHDPANEGDWALRKAAAARAYAEWMPVSDVGAKEYRIGDLATLTMPETRITGRDAQPDLGAALAGGGDIGAKLVHFRDAIWSDPARSMMGAPQEAWIAERLKASVAAGTRWQIVPQQVLMGNIVSPPETGQWIAPDAPDYLKSRVAIGLAAAKVGLPFNFDSWDGYPAARERLLTAALDANANFVTLAGDSHNAWAFDLAHQDTPAGVEIGGHSVTSPGFEANLPNSTEETRVAALHRVNPALKWAETTRRGYVTVAIGRDRIDSDFVFMDTIRDRSLVVANTHRETVRHGANSLDSL</sequence>
<dbReference type="Gene3D" id="3.60.21.70">
    <property type="entry name" value="PhoD-like phosphatase"/>
    <property type="match status" value="1"/>
</dbReference>
<dbReference type="InterPro" id="IPR006311">
    <property type="entry name" value="TAT_signal"/>
</dbReference>
<dbReference type="SUPFAM" id="SSF56300">
    <property type="entry name" value="Metallo-dependent phosphatases"/>
    <property type="match status" value="1"/>
</dbReference>
<dbReference type="Pfam" id="PF16655">
    <property type="entry name" value="PhoD_N"/>
    <property type="match status" value="1"/>
</dbReference>
<dbReference type="Gene3D" id="2.60.40.380">
    <property type="entry name" value="Purple acid phosphatase-like, N-terminal"/>
    <property type="match status" value="1"/>
</dbReference>
<dbReference type="Pfam" id="PF09423">
    <property type="entry name" value="PhoD"/>
    <property type="match status" value="1"/>
</dbReference>
<dbReference type="PANTHER" id="PTHR43606">
    <property type="entry name" value="PHOSPHATASE, PUTATIVE (AFU_ORTHOLOGUE AFUA_6G08710)-RELATED"/>
    <property type="match status" value="1"/>
</dbReference>
<dbReference type="InterPro" id="IPR018946">
    <property type="entry name" value="PhoD-like_MPP"/>
</dbReference>
<dbReference type="InterPro" id="IPR052900">
    <property type="entry name" value="Phospholipid_Metab_Enz"/>
</dbReference>
<proteinExistence type="predicted"/>
<reference evidence="3 4" key="1">
    <citation type="submission" date="2019-08" db="EMBL/GenBank/DDBJ databases">
        <title>Sphingorhabdus soil sp. nov., isolated from arctic soil.</title>
        <authorList>
            <person name="Liu Y."/>
        </authorList>
    </citation>
    <scope>NUCLEOTIDE SEQUENCE [LARGE SCALE GENOMIC DNA]</scope>
    <source>
        <strain evidence="3 4">D-2Q-5-6</strain>
    </source>
</reference>
<feature type="domain" description="Phospholipase D N-terminal" evidence="2">
    <location>
        <begin position="38"/>
        <end position="125"/>
    </location>
</feature>
<name>A0A5C6U6Q6_9SPHN</name>
<dbReference type="Proteomes" id="UP000321129">
    <property type="component" value="Unassembled WGS sequence"/>
</dbReference>
<organism evidence="3 4">
    <name type="scientific">Flavisphingopyxis soli</name>
    <dbReference type="NCBI Taxonomy" id="2601267"/>
    <lineage>
        <taxon>Bacteria</taxon>
        <taxon>Pseudomonadati</taxon>
        <taxon>Pseudomonadota</taxon>
        <taxon>Alphaproteobacteria</taxon>
        <taxon>Sphingomonadales</taxon>
        <taxon>Sphingopyxidaceae</taxon>
        <taxon>Flavisphingopyxis</taxon>
    </lineage>
</organism>
<evidence type="ECO:0000259" key="1">
    <source>
        <dbReference type="Pfam" id="PF09423"/>
    </source>
</evidence>
<dbReference type="EMBL" id="VOPY01000004">
    <property type="protein sequence ID" value="TXC67831.1"/>
    <property type="molecule type" value="Genomic_DNA"/>
</dbReference>
<feature type="domain" description="PhoD-like phosphatase metallophosphatase" evidence="1">
    <location>
        <begin position="136"/>
        <end position="511"/>
    </location>
</feature>